<dbReference type="AlphaFoldDB" id="A0A7R9GIU3"/>
<organism evidence="1">
    <name type="scientific">Notodromas monacha</name>
    <dbReference type="NCBI Taxonomy" id="399045"/>
    <lineage>
        <taxon>Eukaryota</taxon>
        <taxon>Metazoa</taxon>
        <taxon>Ecdysozoa</taxon>
        <taxon>Arthropoda</taxon>
        <taxon>Crustacea</taxon>
        <taxon>Oligostraca</taxon>
        <taxon>Ostracoda</taxon>
        <taxon>Podocopa</taxon>
        <taxon>Podocopida</taxon>
        <taxon>Cypridocopina</taxon>
        <taxon>Cypridoidea</taxon>
        <taxon>Cyprididae</taxon>
        <taxon>Notodromas</taxon>
    </lineage>
</organism>
<name>A0A7R9GIU3_9CRUS</name>
<proteinExistence type="predicted"/>
<evidence type="ECO:0000313" key="2">
    <source>
        <dbReference type="Proteomes" id="UP000678499"/>
    </source>
</evidence>
<reference evidence="1" key="1">
    <citation type="submission" date="2020-11" db="EMBL/GenBank/DDBJ databases">
        <authorList>
            <person name="Tran Van P."/>
        </authorList>
    </citation>
    <scope>NUCLEOTIDE SEQUENCE</scope>
</reference>
<evidence type="ECO:0000313" key="1">
    <source>
        <dbReference type="EMBL" id="CAD7282820.1"/>
    </source>
</evidence>
<keyword evidence="2" id="KW-1185">Reference proteome</keyword>
<protein>
    <submittedName>
        <fullName evidence="1">Uncharacterized protein</fullName>
    </submittedName>
</protein>
<accession>A0A7R9GIU3</accession>
<dbReference type="EMBL" id="CAJPEX010004368">
    <property type="protein sequence ID" value="CAG0922972.1"/>
    <property type="molecule type" value="Genomic_DNA"/>
</dbReference>
<dbReference type="EMBL" id="OA886405">
    <property type="protein sequence ID" value="CAD7282820.1"/>
    <property type="molecule type" value="Genomic_DNA"/>
</dbReference>
<sequence>MTMGHGFAEPFGALVSGDFMDLFRADEKMGLLGYLAVFSPVFEDSSSSLPQLPNSDLENSKMEEYQWLPRRIWRQLQTMLGFETTQQE</sequence>
<gene>
    <name evidence="1" type="ORF">NMOB1V02_LOCUS10439</name>
</gene>
<dbReference type="Proteomes" id="UP000678499">
    <property type="component" value="Unassembled WGS sequence"/>
</dbReference>